<keyword evidence="6 17" id="KW-0548">Nucleotidyltransferase</keyword>
<dbReference type="InterPro" id="IPR019843">
    <property type="entry name" value="DNA_pol-X_BS"/>
</dbReference>
<keyword evidence="20" id="KW-1185">Reference proteome</keyword>
<reference evidence="19" key="1">
    <citation type="submission" date="2021-02" db="EMBL/GenBank/DDBJ databases">
        <authorList>
            <person name="Nowell W R."/>
        </authorList>
    </citation>
    <scope>NUCLEOTIDE SEQUENCE</scope>
    <source>
        <strain evidence="19">Ploen Becks lab</strain>
    </source>
</reference>
<dbReference type="OrthoDB" id="205514at2759"/>
<evidence type="ECO:0000256" key="11">
    <source>
        <dbReference type="ARBA" id="ARBA00023125"/>
    </source>
</evidence>
<keyword evidence="7" id="KW-0235">DNA replication</keyword>
<comment type="similarity">
    <text evidence="3 17">Belongs to the DNA polymerase type-X family.</text>
</comment>
<comment type="caution">
    <text evidence="19">The sequence shown here is derived from an EMBL/GenBank/DDBJ whole genome shotgun (WGS) entry which is preliminary data.</text>
</comment>
<dbReference type="InterPro" id="IPR022312">
    <property type="entry name" value="DNA_pol_X"/>
</dbReference>
<evidence type="ECO:0000256" key="9">
    <source>
        <dbReference type="ARBA" id="ARBA00022763"/>
    </source>
</evidence>
<evidence type="ECO:0000256" key="12">
    <source>
        <dbReference type="ARBA" id="ARBA00023204"/>
    </source>
</evidence>
<evidence type="ECO:0000256" key="4">
    <source>
        <dbReference type="ARBA" id="ARBA00022634"/>
    </source>
</evidence>
<dbReference type="PRINTS" id="PR00869">
    <property type="entry name" value="DNAPOLX"/>
</dbReference>
<evidence type="ECO:0000256" key="17">
    <source>
        <dbReference type="RuleBase" id="RU366014"/>
    </source>
</evidence>
<dbReference type="SUPFAM" id="SSF81301">
    <property type="entry name" value="Nucleotidyltransferase"/>
    <property type="match status" value="1"/>
</dbReference>
<dbReference type="Gene3D" id="1.10.150.110">
    <property type="entry name" value="DNA polymerase beta, N-terminal domain-like"/>
    <property type="match status" value="1"/>
</dbReference>
<dbReference type="SUPFAM" id="SSF81585">
    <property type="entry name" value="PsbU/PolX domain-like"/>
    <property type="match status" value="1"/>
</dbReference>
<dbReference type="PRINTS" id="PR00870">
    <property type="entry name" value="DNAPOLXBETA"/>
</dbReference>
<comment type="cofactor">
    <cofactor evidence="1">
        <name>Mn(2+)</name>
        <dbReference type="ChEBI" id="CHEBI:29035"/>
    </cofactor>
</comment>
<dbReference type="PANTHER" id="PTHR11276">
    <property type="entry name" value="DNA POLYMERASE TYPE-X FAMILY MEMBER"/>
    <property type="match status" value="1"/>
</dbReference>
<dbReference type="PROSITE" id="PS00522">
    <property type="entry name" value="DNA_POLYMERASE_X"/>
    <property type="match status" value="1"/>
</dbReference>
<dbReference type="FunFam" id="1.10.150.20:FF:000010">
    <property type="entry name" value="DNA polymerase lambda"/>
    <property type="match status" value="1"/>
</dbReference>
<dbReference type="Gene3D" id="3.40.50.10190">
    <property type="entry name" value="BRCT domain"/>
    <property type="match status" value="1"/>
</dbReference>
<evidence type="ECO:0000256" key="15">
    <source>
        <dbReference type="ARBA" id="ARBA00049244"/>
    </source>
</evidence>
<comment type="subcellular location">
    <subcellularLocation>
        <location evidence="2 17">Nucleus</location>
    </subcellularLocation>
</comment>
<dbReference type="GO" id="GO:0005634">
    <property type="term" value="C:nucleus"/>
    <property type="evidence" value="ECO:0007669"/>
    <property type="project" value="UniProtKB-SubCell"/>
</dbReference>
<dbReference type="GO" id="GO:0006260">
    <property type="term" value="P:DNA replication"/>
    <property type="evidence" value="ECO:0007669"/>
    <property type="project" value="UniProtKB-KW"/>
</dbReference>
<dbReference type="PROSITE" id="PS50172">
    <property type="entry name" value="BRCT"/>
    <property type="match status" value="1"/>
</dbReference>
<keyword evidence="9 17" id="KW-0227">DNA damage</keyword>
<dbReference type="Proteomes" id="UP000663879">
    <property type="component" value="Unassembled WGS sequence"/>
</dbReference>
<feature type="domain" description="BRCT" evidence="18">
    <location>
        <begin position="19"/>
        <end position="131"/>
    </location>
</feature>
<evidence type="ECO:0000256" key="10">
    <source>
        <dbReference type="ARBA" id="ARBA00022932"/>
    </source>
</evidence>
<evidence type="ECO:0000313" key="19">
    <source>
        <dbReference type="EMBL" id="CAF0717185.1"/>
    </source>
</evidence>
<dbReference type="InterPro" id="IPR027421">
    <property type="entry name" value="DNA_pol_lamdba_lyase_dom_sf"/>
</dbReference>
<dbReference type="GO" id="GO:0016829">
    <property type="term" value="F:lyase activity"/>
    <property type="evidence" value="ECO:0007669"/>
    <property type="project" value="UniProtKB-KW"/>
</dbReference>
<dbReference type="EMBL" id="CAJNOC010000124">
    <property type="protein sequence ID" value="CAF0717185.1"/>
    <property type="molecule type" value="Genomic_DNA"/>
</dbReference>
<evidence type="ECO:0000256" key="13">
    <source>
        <dbReference type="ARBA" id="ARBA00023239"/>
    </source>
</evidence>
<dbReference type="SMART" id="SM00483">
    <property type="entry name" value="POLXc"/>
    <property type="match status" value="1"/>
</dbReference>
<dbReference type="PANTHER" id="PTHR11276:SF28">
    <property type="entry name" value="DNA POLYMERASE LAMBDA"/>
    <property type="match status" value="1"/>
</dbReference>
<dbReference type="Gene3D" id="3.30.460.10">
    <property type="entry name" value="Beta Polymerase, domain 2"/>
    <property type="match status" value="1"/>
</dbReference>
<accession>A0A813MBZ5</accession>
<evidence type="ECO:0000256" key="14">
    <source>
        <dbReference type="ARBA" id="ARBA00023242"/>
    </source>
</evidence>
<keyword evidence="10 17" id="KW-0239">DNA-directed DNA polymerase</keyword>
<dbReference type="Pfam" id="PF14716">
    <property type="entry name" value="HHH_8"/>
    <property type="match status" value="1"/>
</dbReference>
<dbReference type="InterPro" id="IPR002008">
    <property type="entry name" value="DNA_pol_X_beta-like"/>
</dbReference>
<dbReference type="SUPFAM" id="SSF47802">
    <property type="entry name" value="DNA polymerase beta, N-terminal domain-like"/>
    <property type="match status" value="1"/>
</dbReference>
<dbReference type="InterPro" id="IPR002054">
    <property type="entry name" value="DNA-dir_DNA_pol_X"/>
</dbReference>
<evidence type="ECO:0000313" key="20">
    <source>
        <dbReference type="Proteomes" id="UP000663879"/>
    </source>
</evidence>
<dbReference type="Pfam" id="PF10391">
    <property type="entry name" value="DNA_pol_lambd_f"/>
    <property type="match status" value="1"/>
</dbReference>
<organism evidence="19 20">
    <name type="scientific">Brachionus calyciflorus</name>
    <dbReference type="NCBI Taxonomy" id="104777"/>
    <lineage>
        <taxon>Eukaryota</taxon>
        <taxon>Metazoa</taxon>
        <taxon>Spiralia</taxon>
        <taxon>Gnathifera</taxon>
        <taxon>Rotifera</taxon>
        <taxon>Eurotatoria</taxon>
        <taxon>Monogononta</taxon>
        <taxon>Pseudotrocha</taxon>
        <taxon>Ploima</taxon>
        <taxon>Brachionidae</taxon>
        <taxon>Brachionus</taxon>
    </lineage>
</organism>
<dbReference type="InterPro" id="IPR018944">
    <property type="entry name" value="DNA_pol_lambd_fingers_domain"/>
</dbReference>
<evidence type="ECO:0000256" key="8">
    <source>
        <dbReference type="ARBA" id="ARBA00022723"/>
    </source>
</evidence>
<dbReference type="GO" id="GO:0003887">
    <property type="term" value="F:DNA-directed DNA polymerase activity"/>
    <property type="evidence" value="ECO:0007669"/>
    <property type="project" value="UniProtKB-UniRule"/>
</dbReference>
<keyword evidence="14 17" id="KW-0539">Nucleus</keyword>
<dbReference type="Gene3D" id="1.10.150.20">
    <property type="entry name" value="5' to 3' exonuclease, C-terminal subdomain"/>
    <property type="match status" value="1"/>
</dbReference>
<keyword evidence="13" id="KW-0456">Lyase</keyword>
<evidence type="ECO:0000256" key="7">
    <source>
        <dbReference type="ARBA" id="ARBA00022705"/>
    </source>
</evidence>
<evidence type="ECO:0000256" key="16">
    <source>
        <dbReference type="PIRSR" id="PIRSR622312-50"/>
    </source>
</evidence>
<proteinExistence type="inferred from homology"/>
<comment type="function">
    <text evidence="17">DNA polymerase that functions in several pathways of DNA repair. Involved in base excision repair (BER) responsible for repair of lesions that give rise to abasic (AP) sites in DNA. Also contributes to DNA double-strand break repair by non-homologous end joining and homologous recombination. Has both template-dependent and template-independent (terminal transferase) DNA polymerase activities. Has also a 5'-deoxyribose-5-phosphate lyase (dRP lyase) activity.</text>
</comment>
<evidence type="ECO:0000259" key="18">
    <source>
        <dbReference type="PROSITE" id="PS50172"/>
    </source>
</evidence>
<keyword evidence="8" id="KW-0479">Metal-binding</keyword>
<keyword evidence="4" id="KW-0237">DNA synthesis</keyword>
<keyword evidence="5 17" id="KW-0808">Transferase</keyword>
<dbReference type="AlphaFoldDB" id="A0A813MBZ5"/>
<dbReference type="InterPro" id="IPR036420">
    <property type="entry name" value="BRCT_dom_sf"/>
</dbReference>
<sequence length="457" mass="53165">MFRITKKIAFTDDEKPINESKLNFKNYFVYVLPNGMGKNRTELFRNAVVKNSGCLIDENKPIEIDPNFKYLILFDENTIKTWDSLEKSLGKKSFFLSIKSEFGKNFIFLKSSWLSECLRIKKIVEIKNYELKLELEREIENKNEQINSSQLKRSILIENDTQNKKKIRLNKIETDSSDEENQETKLTKNFLDYDNESSYSEDEPLSIQSNQEFVNLELNRTKCLLDNKTWTCAHSSKEQMENLNKHITDKLEQMSSIYENTKEKYKALGYQKAILILKRHPLVIQSREEALALPGIGKSIAEKIAEIIQFGDIRKLNEMNSREDLNSLKMFTEIHGVGPTTAKLFVSQGFRTLEDLRTKANLTKQQKIGLKFYDDFKQRIPREEVEKIEATVKEAALSLNNGLIVQTCGSYRRGKATCGDVDILITHPDKKSHKNIFTRLIHLLHEKSIFVFNFLFL</sequence>
<keyword evidence="11" id="KW-0238">DNA-binding</keyword>
<protein>
    <recommendedName>
        <fullName evidence="17">DNA polymerase</fullName>
        <ecNumber evidence="17">2.7.7.7</ecNumber>
    </recommendedName>
</protein>
<dbReference type="GO" id="GO:0003677">
    <property type="term" value="F:DNA binding"/>
    <property type="evidence" value="ECO:0007669"/>
    <property type="project" value="UniProtKB-UniRule"/>
</dbReference>
<dbReference type="FunFam" id="1.10.150.110:FF:000005">
    <property type="entry name" value="DNA polymerase POL4"/>
    <property type="match status" value="1"/>
</dbReference>
<evidence type="ECO:0000256" key="5">
    <source>
        <dbReference type="ARBA" id="ARBA00022679"/>
    </source>
</evidence>
<dbReference type="InterPro" id="IPR043519">
    <property type="entry name" value="NT_sf"/>
</dbReference>
<dbReference type="GO" id="GO:0006303">
    <property type="term" value="P:double-strand break repair via nonhomologous end joining"/>
    <property type="evidence" value="ECO:0007669"/>
    <property type="project" value="TreeGrafter"/>
</dbReference>
<evidence type="ECO:0000256" key="1">
    <source>
        <dbReference type="ARBA" id="ARBA00001936"/>
    </source>
</evidence>
<gene>
    <name evidence="19" type="ORF">OXX778_LOCUS1787</name>
</gene>
<dbReference type="GO" id="GO:0046872">
    <property type="term" value="F:metal ion binding"/>
    <property type="evidence" value="ECO:0007669"/>
    <property type="project" value="UniProtKB-UniRule"/>
</dbReference>
<dbReference type="EC" id="2.7.7.7" evidence="17"/>
<evidence type="ECO:0000256" key="3">
    <source>
        <dbReference type="ARBA" id="ARBA00008323"/>
    </source>
</evidence>
<evidence type="ECO:0000256" key="6">
    <source>
        <dbReference type="ARBA" id="ARBA00022695"/>
    </source>
</evidence>
<dbReference type="InterPro" id="IPR028207">
    <property type="entry name" value="DNA_pol_B_palm_palm"/>
</dbReference>
<feature type="active site" description="Nucleophile; Schiff-base intermediate with DNA; for 5'-dRP lyase activity" evidence="16">
    <location>
        <position position="303"/>
    </location>
</feature>
<dbReference type="InterPro" id="IPR010996">
    <property type="entry name" value="HHH_MUS81"/>
</dbReference>
<dbReference type="CDD" id="cd00141">
    <property type="entry name" value="NT_POLXc"/>
    <property type="match status" value="1"/>
</dbReference>
<dbReference type="Pfam" id="PF14792">
    <property type="entry name" value="DNA_pol_B_palm"/>
    <property type="match status" value="1"/>
</dbReference>
<comment type="catalytic activity">
    <reaction evidence="15 17">
        <text>DNA(n) + a 2'-deoxyribonucleoside 5'-triphosphate = DNA(n+1) + diphosphate</text>
        <dbReference type="Rhea" id="RHEA:22508"/>
        <dbReference type="Rhea" id="RHEA-COMP:17339"/>
        <dbReference type="Rhea" id="RHEA-COMP:17340"/>
        <dbReference type="ChEBI" id="CHEBI:33019"/>
        <dbReference type="ChEBI" id="CHEBI:61560"/>
        <dbReference type="ChEBI" id="CHEBI:173112"/>
        <dbReference type="EC" id="2.7.7.7"/>
    </reaction>
</comment>
<keyword evidence="12 17" id="KW-0234">DNA repair</keyword>
<dbReference type="InterPro" id="IPR001357">
    <property type="entry name" value="BRCT_dom"/>
</dbReference>
<name>A0A813MBZ5_9BILA</name>
<evidence type="ECO:0000256" key="2">
    <source>
        <dbReference type="ARBA" id="ARBA00004123"/>
    </source>
</evidence>